<organism evidence="3 4">
    <name type="scientific">Zingiber officinale</name>
    <name type="common">Ginger</name>
    <name type="synonym">Amomum zingiber</name>
    <dbReference type="NCBI Taxonomy" id="94328"/>
    <lineage>
        <taxon>Eukaryota</taxon>
        <taxon>Viridiplantae</taxon>
        <taxon>Streptophyta</taxon>
        <taxon>Embryophyta</taxon>
        <taxon>Tracheophyta</taxon>
        <taxon>Spermatophyta</taxon>
        <taxon>Magnoliopsida</taxon>
        <taxon>Liliopsida</taxon>
        <taxon>Zingiberales</taxon>
        <taxon>Zingiberaceae</taxon>
        <taxon>Zingiber</taxon>
    </lineage>
</organism>
<evidence type="ECO:0000256" key="1">
    <source>
        <dbReference type="ARBA" id="ARBA00022729"/>
    </source>
</evidence>
<dbReference type="EMBL" id="JACMSC010000020">
    <property type="protein sequence ID" value="KAG6471891.1"/>
    <property type="molecule type" value="Genomic_DNA"/>
</dbReference>
<comment type="caution">
    <text evidence="3">The sequence shown here is derived from an EMBL/GenBank/DDBJ whole genome shotgun (WGS) entry which is preliminary data.</text>
</comment>
<dbReference type="PANTHER" id="PTHR33184:SF72">
    <property type="entry name" value="BETA-1,3-N-ACETYLGLUCOSAMINYLTRANSFERASE FAMILY PROTEIN"/>
    <property type="match status" value="1"/>
</dbReference>
<reference evidence="3 4" key="1">
    <citation type="submission" date="2020-08" db="EMBL/GenBank/DDBJ databases">
        <title>Plant Genome Project.</title>
        <authorList>
            <person name="Zhang R.-G."/>
        </authorList>
    </citation>
    <scope>NUCLEOTIDE SEQUENCE [LARGE SCALE GENOMIC DNA]</scope>
    <source>
        <tissue evidence="3">Rhizome</tissue>
    </source>
</reference>
<dbReference type="OrthoDB" id="603213at2759"/>
<evidence type="ECO:0000313" key="4">
    <source>
        <dbReference type="Proteomes" id="UP000734854"/>
    </source>
</evidence>
<feature type="chain" id="PRO_5035180200" evidence="2">
    <location>
        <begin position="25"/>
        <end position="127"/>
    </location>
</feature>
<dbReference type="Proteomes" id="UP000734854">
    <property type="component" value="Unassembled WGS sequence"/>
</dbReference>
<proteinExistence type="predicted"/>
<evidence type="ECO:0000256" key="2">
    <source>
        <dbReference type="SAM" id="SignalP"/>
    </source>
</evidence>
<name>A0A8J5EU49_ZINOF</name>
<dbReference type="Pfam" id="PF24068">
    <property type="entry name" value="TPD1_C"/>
    <property type="match status" value="1"/>
</dbReference>
<keyword evidence="1 2" id="KW-0732">Signal</keyword>
<gene>
    <name evidence="3" type="ORF">ZIOFF_069338</name>
</gene>
<keyword evidence="4" id="KW-1185">Reference proteome</keyword>
<accession>A0A8J5EU49</accession>
<feature type="signal peptide" evidence="2">
    <location>
        <begin position="1"/>
        <end position="24"/>
    </location>
</feature>
<sequence>MGSLRKLFFSSLLLFLCIIIGAHGAPCSLADISISQRKTGGIVEGKPEYEVSVSNKCRCLQSKVVLRCYGLSSVESVNGWAIRPVDEERCLVGDGRAISRGTPVKFRYAWMTPQDFPVVSTLIHQCN</sequence>
<dbReference type="GO" id="GO:0001709">
    <property type="term" value="P:cell fate determination"/>
    <property type="evidence" value="ECO:0007669"/>
    <property type="project" value="TreeGrafter"/>
</dbReference>
<dbReference type="AlphaFoldDB" id="A0A8J5EU49"/>
<dbReference type="InterPro" id="IPR040361">
    <property type="entry name" value="TPD1"/>
</dbReference>
<protein>
    <submittedName>
        <fullName evidence="3">Uncharacterized protein</fullName>
    </submittedName>
</protein>
<evidence type="ECO:0000313" key="3">
    <source>
        <dbReference type="EMBL" id="KAG6471891.1"/>
    </source>
</evidence>
<dbReference type="PANTHER" id="PTHR33184">
    <property type="entry name" value="PROTEIN TAPETUM DETERMINANT 1-LIKE-RELATED"/>
    <property type="match status" value="1"/>
</dbReference>